<protein>
    <submittedName>
        <fullName evidence="5">CHY-type Zn-finger protein</fullName>
    </submittedName>
</protein>
<dbReference type="InterPro" id="IPR016694">
    <property type="entry name" value="UCP017292"/>
</dbReference>
<reference evidence="5 6" key="1">
    <citation type="submission" date="2021-01" db="EMBL/GenBank/DDBJ databases">
        <title>Genomic Encyclopedia of Type Strains, Phase IV (KMG-IV): sequencing the most valuable type-strain genomes for metagenomic binning, comparative biology and taxonomic classification.</title>
        <authorList>
            <person name="Goeker M."/>
        </authorList>
    </citation>
    <scope>NUCLEOTIDE SEQUENCE [LARGE SCALE GENOMIC DNA]</scope>
    <source>
        <strain evidence="5 6">DSM 23711</strain>
    </source>
</reference>
<keyword evidence="1" id="KW-0479">Metal-binding</keyword>
<dbReference type="EMBL" id="JAFBDR010000016">
    <property type="protein sequence ID" value="MBM7572281.1"/>
    <property type="molecule type" value="Genomic_DNA"/>
</dbReference>
<accession>A0ABS2N2G0</accession>
<keyword evidence="2" id="KW-0863">Zinc-finger</keyword>
<dbReference type="Proteomes" id="UP001296943">
    <property type="component" value="Unassembled WGS sequence"/>
</dbReference>
<feature type="domain" description="CHY-type" evidence="4">
    <location>
        <begin position="11"/>
        <end position="92"/>
    </location>
</feature>
<dbReference type="InterPro" id="IPR052604">
    <property type="entry name" value="Mito_Tim_assembly_helper"/>
</dbReference>
<dbReference type="RefSeq" id="WP_204500737.1">
    <property type="nucleotide sequence ID" value="NZ_JAFBDR010000016.1"/>
</dbReference>
<dbReference type="Pfam" id="PF05495">
    <property type="entry name" value="zf-CHY"/>
    <property type="match status" value="1"/>
</dbReference>
<comment type="caution">
    <text evidence="5">The sequence shown here is derived from an EMBL/GenBank/DDBJ whole genome shotgun (WGS) entry which is preliminary data.</text>
</comment>
<evidence type="ECO:0000256" key="1">
    <source>
        <dbReference type="ARBA" id="ARBA00022723"/>
    </source>
</evidence>
<keyword evidence="6" id="KW-1185">Reference proteome</keyword>
<gene>
    <name evidence="5" type="ORF">JOC48_002784</name>
</gene>
<sequence length="108" mass="12754">MEKELKVHGSIKDNQTRCTHYHGQTDIIAIKFACCNRYYPCYKCHEESEGHPIQTWKQSDFHQKAILCGNCKTELRISEYLNCNNRCLRCSAPFNPGCSNHYHYYFQL</sequence>
<dbReference type="PANTHER" id="PTHR28082:SF1">
    <property type="entry name" value="HELPER OF TIM PROTEIN 13"/>
    <property type="match status" value="1"/>
</dbReference>
<evidence type="ECO:0000256" key="3">
    <source>
        <dbReference type="ARBA" id="ARBA00022833"/>
    </source>
</evidence>
<evidence type="ECO:0000313" key="5">
    <source>
        <dbReference type="EMBL" id="MBM7572281.1"/>
    </source>
</evidence>
<evidence type="ECO:0000313" key="6">
    <source>
        <dbReference type="Proteomes" id="UP001296943"/>
    </source>
</evidence>
<dbReference type="PIRSF" id="PIRSF017292">
    <property type="entry name" value="UCP017292_Znf_CHY"/>
    <property type="match status" value="1"/>
</dbReference>
<dbReference type="InterPro" id="IPR037274">
    <property type="entry name" value="Znf_CHY_sf"/>
</dbReference>
<proteinExistence type="predicted"/>
<dbReference type="InterPro" id="IPR008913">
    <property type="entry name" value="Znf_CHY"/>
</dbReference>
<dbReference type="PROSITE" id="PS51266">
    <property type="entry name" value="ZF_CHY"/>
    <property type="match status" value="1"/>
</dbReference>
<evidence type="ECO:0000256" key="2">
    <source>
        <dbReference type="ARBA" id="ARBA00022771"/>
    </source>
</evidence>
<organism evidence="5 6">
    <name type="scientific">Aquibacillus albus</name>
    <dbReference type="NCBI Taxonomy" id="1168171"/>
    <lineage>
        <taxon>Bacteria</taxon>
        <taxon>Bacillati</taxon>
        <taxon>Bacillota</taxon>
        <taxon>Bacilli</taxon>
        <taxon>Bacillales</taxon>
        <taxon>Bacillaceae</taxon>
        <taxon>Aquibacillus</taxon>
    </lineage>
</organism>
<dbReference type="PANTHER" id="PTHR28082">
    <property type="entry name" value="ZINC FINGER PROTEIN"/>
    <property type="match status" value="1"/>
</dbReference>
<dbReference type="SUPFAM" id="SSF161219">
    <property type="entry name" value="CHY zinc finger-like"/>
    <property type="match status" value="1"/>
</dbReference>
<name>A0ABS2N2G0_9BACI</name>
<evidence type="ECO:0000259" key="4">
    <source>
        <dbReference type="PROSITE" id="PS51266"/>
    </source>
</evidence>
<keyword evidence="3" id="KW-0862">Zinc</keyword>